<evidence type="ECO:0000313" key="2">
    <source>
        <dbReference type="Proteomes" id="UP001062846"/>
    </source>
</evidence>
<name>A0ACC0L6T9_RHOML</name>
<gene>
    <name evidence="1" type="ORF">RHMOL_Rhmol13G0133600</name>
</gene>
<comment type="caution">
    <text evidence="1">The sequence shown here is derived from an EMBL/GenBank/DDBJ whole genome shotgun (WGS) entry which is preliminary data.</text>
</comment>
<keyword evidence="2" id="KW-1185">Reference proteome</keyword>
<protein>
    <submittedName>
        <fullName evidence="1">Uncharacterized protein</fullName>
    </submittedName>
</protein>
<sequence>MSTPSEATLEEEEEPQQERNPEPSHHPTAPSDELFDISTTVDPGYIISLIRQLLPPDVRNGNKSHGVNACDPSTQGSEAEGREESAVLVSQNGLLNYHNSEIEAMNTVEFTGQDEGDDGSLDKQGETAGKDTWEDCGCILWDLAASKTHAEFMVQNLALDVLLANLMVPQSVRVTEITLGIIGNLACHEVSRKHIASTNGLIEVIVDQLFLDDAPCLCEAYRVLTLGLQGCGCNAWAEALGPENIISRVLWVAENTLNAQLIEKSVGLLLAILQSEQEVVASLLPRLMQLGLPGLLVNLLTSEMSKLAGERVPERYSILDLILQTIEALSVIDDSSQEVSSNAELFRLLIDLVKFPDKIEVANSCVTAAILIANILTDVVDPALEISQDLSFLQGLFDIFPFASDDIEARSAIWSVIARLLVQVQVTLMSSSSLHQYVSVFLSKSEVIEDELLDPLDSCKDAAKLSARTTALRMIISILGQWTSSKESIESNSMGDNRVIDETIARLLEHCHKNTNFAILSIAHYATCVGPRTDDLFYSFATPQHVLSYASMGLSKAKVTVLPCTIIKHHLLAHSATMVKHPKQSCIYDIIHHDVVRVKQHQDLWPSMHLIPWSHIPTKYEVLDM</sequence>
<dbReference type="Proteomes" id="UP001062846">
    <property type="component" value="Chromosome 13"/>
</dbReference>
<dbReference type="EMBL" id="CM046400">
    <property type="protein sequence ID" value="KAI8524221.1"/>
    <property type="molecule type" value="Genomic_DNA"/>
</dbReference>
<organism evidence="1 2">
    <name type="scientific">Rhododendron molle</name>
    <name type="common">Chinese azalea</name>
    <name type="synonym">Azalea mollis</name>
    <dbReference type="NCBI Taxonomy" id="49168"/>
    <lineage>
        <taxon>Eukaryota</taxon>
        <taxon>Viridiplantae</taxon>
        <taxon>Streptophyta</taxon>
        <taxon>Embryophyta</taxon>
        <taxon>Tracheophyta</taxon>
        <taxon>Spermatophyta</taxon>
        <taxon>Magnoliopsida</taxon>
        <taxon>eudicotyledons</taxon>
        <taxon>Gunneridae</taxon>
        <taxon>Pentapetalae</taxon>
        <taxon>asterids</taxon>
        <taxon>Ericales</taxon>
        <taxon>Ericaceae</taxon>
        <taxon>Ericoideae</taxon>
        <taxon>Rhodoreae</taxon>
        <taxon>Rhododendron</taxon>
    </lineage>
</organism>
<proteinExistence type="predicted"/>
<reference evidence="1" key="1">
    <citation type="submission" date="2022-02" db="EMBL/GenBank/DDBJ databases">
        <title>Plant Genome Project.</title>
        <authorList>
            <person name="Zhang R.-G."/>
        </authorList>
    </citation>
    <scope>NUCLEOTIDE SEQUENCE</scope>
    <source>
        <strain evidence="1">AT1</strain>
    </source>
</reference>
<evidence type="ECO:0000313" key="1">
    <source>
        <dbReference type="EMBL" id="KAI8524221.1"/>
    </source>
</evidence>
<accession>A0ACC0L6T9</accession>